<gene>
    <name evidence="2" type="ORF">SAMN04488066_11050</name>
</gene>
<proteinExistence type="predicted"/>
<feature type="compositionally biased region" description="Basic and acidic residues" evidence="1">
    <location>
        <begin position="32"/>
        <end position="46"/>
    </location>
</feature>
<evidence type="ECO:0000313" key="2">
    <source>
        <dbReference type="EMBL" id="SFH58282.1"/>
    </source>
</evidence>
<organism evidence="2 3">
    <name type="scientific">Halorubrum aquaticum</name>
    <dbReference type="NCBI Taxonomy" id="387340"/>
    <lineage>
        <taxon>Archaea</taxon>
        <taxon>Methanobacteriati</taxon>
        <taxon>Methanobacteriota</taxon>
        <taxon>Stenosarchaea group</taxon>
        <taxon>Halobacteria</taxon>
        <taxon>Halobacteriales</taxon>
        <taxon>Haloferacaceae</taxon>
        <taxon>Halorubrum</taxon>
    </lineage>
</organism>
<accession>A0A1I3B7S8</accession>
<reference evidence="2 3" key="1">
    <citation type="submission" date="2016-10" db="EMBL/GenBank/DDBJ databases">
        <authorList>
            <person name="Varghese N."/>
            <person name="Submissions S."/>
        </authorList>
    </citation>
    <scope>NUCLEOTIDE SEQUENCE [LARGE SCALE GENOMIC DNA]</scope>
    <source>
        <strain evidence="2 3">CGMCC 1.6377</strain>
    </source>
</reference>
<sequence>MRFGAGRCGVGHKETGGSGKTADASTAANEVSEEHSEALDRSRLGL</sequence>
<feature type="region of interest" description="Disordered" evidence="1">
    <location>
        <begin position="1"/>
        <end position="46"/>
    </location>
</feature>
<name>A0A1I3B7S8_9EURY</name>
<evidence type="ECO:0000313" key="3">
    <source>
        <dbReference type="Proteomes" id="UP000323537"/>
    </source>
</evidence>
<evidence type="ECO:0000256" key="1">
    <source>
        <dbReference type="SAM" id="MobiDB-lite"/>
    </source>
</evidence>
<dbReference type="AlphaFoldDB" id="A0A1I3B7S8"/>
<dbReference type="EMBL" id="FOPZ01000010">
    <property type="protein sequence ID" value="SFH58282.1"/>
    <property type="molecule type" value="Genomic_DNA"/>
</dbReference>
<dbReference type="Proteomes" id="UP000323537">
    <property type="component" value="Unassembled WGS sequence"/>
</dbReference>
<protein>
    <submittedName>
        <fullName evidence="2">Uncharacterized protein</fullName>
    </submittedName>
</protein>
<keyword evidence="3" id="KW-1185">Reference proteome</keyword>